<sequence>THETRNTTGPREKKCLAVGCPDSAVPSCGFRATGAIGAVGGFPTEDRPAATGPARSIVRRSVRPSSADVPRGARSARAAARSLRPLALACDCLLCHPSRPSSRFLPAIAPRLFAGAVSSPPPSPTLPLPPRPSIALLQKQESDLSHATWPLYLGAEGPATASRWGALRVGGSRSAPPERVAWTSLQLLR</sequence>
<organism evidence="1 2">
    <name type="scientific">Thalassiosira oceanica</name>
    <name type="common">Marine diatom</name>
    <dbReference type="NCBI Taxonomy" id="159749"/>
    <lineage>
        <taxon>Eukaryota</taxon>
        <taxon>Sar</taxon>
        <taxon>Stramenopiles</taxon>
        <taxon>Ochrophyta</taxon>
        <taxon>Bacillariophyta</taxon>
        <taxon>Coscinodiscophyceae</taxon>
        <taxon>Thalassiosirophycidae</taxon>
        <taxon>Thalassiosirales</taxon>
        <taxon>Thalassiosiraceae</taxon>
        <taxon>Thalassiosira</taxon>
    </lineage>
</organism>
<accession>K0TPF5</accession>
<name>K0TPF5_THAOC</name>
<evidence type="ECO:0000313" key="2">
    <source>
        <dbReference type="Proteomes" id="UP000266841"/>
    </source>
</evidence>
<keyword evidence="2" id="KW-1185">Reference proteome</keyword>
<dbReference type="Proteomes" id="UP000266841">
    <property type="component" value="Unassembled WGS sequence"/>
</dbReference>
<gene>
    <name evidence="1" type="ORF">THAOC_03894</name>
</gene>
<dbReference type="AlphaFoldDB" id="K0TPF5"/>
<proteinExistence type="predicted"/>
<evidence type="ECO:0000313" key="1">
    <source>
        <dbReference type="EMBL" id="EJK74427.1"/>
    </source>
</evidence>
<dbReference type="EMBL" id="AGNL01003681">
    <property type="protein sequence ID" value="EJK74427.1"/>
    <property type="molecule type" value="Genomic_DNA"/>
</dbReference>
<feature type="non-terminal residue" evidence="1">
    <location>
        <position position="1"/>
    </location>
</feature>
<comment type="caution">
    <text evidence="1">The sequence shown here is derived from an EMBL/GenBank/DDBJ whole genome shotgun (WGS) entry which is preliminary data.</text>
</comment>
<protein>
    <submittedName>
        <fullName evidence="1">Uncharacterized protein</fullName>
    </submittedName>
</protein>
<reference evidence="1 2" key="1">
    <citation type="journal article" date="2012" name="Genome Biol.">
        <title>Genome and low-iron response of an oceanic diatom adapted to chronic iron limitation.</title>
        <authorList>
            <person name="Lommer M."/>
            <person name="Specht M."/>
            <person name="Roy A.S."/>
            <person name="Kraemer L."/>
            <person name="Andreson R."/>
            <person name="Gutowska M.A."/>
            <person name="Wolf J."/>
            <person name="Bergner S.V."/>
            <person name="Schilhabel M.B."/>
            <person name="Klostermeier U.C."/>
            <person name="Beiko R.G."/>
            <person name="Rosenstiel P."/>
            <person name="Hippler M."/>
            <person name="Laroche J."/>
        </authorList>
    </citation>
    <scope>NUCLEOTIDE SEQUENCE [LARGE SCALE GENOMIC DNA]</scope>
    <source>
        <strain evidence="1 2">CCMP1005</strain>
    </source>
</reference>